<reference evidence="1 2" key="1">
    <citation type="submission" date="2013-08" db="EMBL/GenBank/DDBJ databases">
        <title>Gluconobacter thailandicus NBRC 3257 whole genome sequence.</title>
        <authorList>
            <person name="Matsutani M."/>
            <person name="Yakushi T."/>
            <person name="Matsushita K."/>
        </authorList>
    </citation>
    <scope>NUCLEOTIDE SEQUENCE [LARGE SCALE GENOMIC DNA]</scope>
    <source>
        <strain evidence="1 2">NBRC 3257</strain>
    </source>
</reference>
<accession>A0ABQ0IVS1</accession>
<comment type="caution">
    <text evidence="1">The sequence shown here is derived from an EMBL/GenBank/DDBJ whole genome shotgun (WGS) entry which is preliminary data.</text>
</comment>
<name>A0ABQ0IVS1_GLUTH</name>
<dbReference type="Proteomes" id="UP000018209">
    <property type="component" value="Unassembled WGS sequence"/>
</dbReference>
<organism evidence="1 2">
    <name type="scientific">Gluconobacter thailandicus NBRC 3257</name>
    <dbReference type="NCBI Taxonomy" id="1381097"/>
    <lineage>
        <taxon>Bacteria</taxon>
        <taxon>Pseudomonadati</taxon>
        <taxon>Pseudomonadota</taxon>
        <taxon>Alphaproteobacteria</taxon>
        <taxon>Acetobacterales</taxon>
        <taxon>Acetobacteraceae</taxon>
        <taxon>Gluconobacter</taxon>
    </lineage>
</organism>
<sequence length="744" mass="78313">MRNIRQQKNLKIIIFSFLLQVMEMFFFRCKFIFCALLLLTDSALCAPIPQTYRDTDGQYHAFALASTLDESGNPRVRAYKDNNGQWRQTVPIVSVCSVETNGTPHLCTDLSAENVGKPNGIAGLDSKANLTNNLAGSINGTSVENLVNAGNIIAPIKTSSLDVDLTAGQGSQPLINAGRFPVVTGVANSADPFQSPDALQIGGLPTKGWNTKTGLANNEIARPGSLVIAGQPWGPFNAGTLESLLFTQNIDAQNGICTLDWRQGAGHICVGDGVGQYIGVINAPAFMVPPVSKFTATSVVLKTPLTAEQITQLRIGMYINTNIINNTRAPYTHSDTWGGSQTPQSNFYLGVISGWSADGTTINVSAWDIPQASDHPSGQFPGQQTGDTIDTFFSNYGYPVVFIGNPNNGSARNEYLAYDGSRAGDDPTGKTTAVTGGTATAHALTADEIDLRYWATRKNEVHLDGITVSVAGSFGTPMGREALTQDSFAMALSGDIHNLLKLDGPTDGNAIIGHSFYVGGGKGSDSASKLYEMSDIGAFPDSQGSSLMRLTTFMTKETDTVGPGGNAMHVGIINGGSPGDGMPSGLAAWGQVVFNQGGTNNGGVSLCGGSGGNTGSDSSCGIQVDYNGTVRLGPQVNAQGPITMMNGQRMTFAPADKNGWSYWYAPSGVGGLTLSAKTYQGGDASLTAYNGTFTGSVTARRYQETLSSPASSSACKVGEFTDDADYHYVCVAENTWKRVALSSY</sequence>
<gene>
    <name evidence="1" type="ORF">NBRC3257_1279</name>
</gene>
<proteinExistence type="predicted"/>
<protein>
    <submittedName>
        <fullName evidence="1">Uncharacterized protein</fullName>
    </submittedName>
</protein>
<evidence type="ECO:0000313" key="2">
    <source>
        <dbReference type="Proteomes" id="UP000018209"/>
    </source>
</evidence>
<keyword evidence="2" id="KW-1185">Reference proteome</keyword>
<evidence type="ECO:0000313" key="1">
    <source>
        <dbReference type="EMBL" id="GAD26280.1"/>
    </source>
</evidence>
<dbReference type="EMBL" id="BASM01000016">
    <property type="protein sequence ID" value="GAD26280.1"/>
    <property type="molecule type" value="Genomic_DNA"/>
</dbReference>